<name>A0A843VYR8_COLES</name>
<sequence>MNPQAVANDRRTEVPFARNATAPTTSSNSSNRIYLRPFKKARIKNMSDRARRLLLAVLLEEEEMYDAVLNAVLNAVWEEMDTQSRIPRRMMNTSEHTGEMWVNSILTGHEKHCYNAFRVHPQVFTSLRDLLVNKSLIRDSRDVSASQQLAMFLYAVGHGVPTGVLMEHFQHSSQTISHYVNKLAFALASLKEEYILQPTLSNEIHPHIAGNERFYPFFKNAIGALDGTHIPANLPIEDHPRFRNRKQQITQNVMAVVSFDGLFIYACVGWEGSAPDMKVLRWAVSREELVVPTGKYYLVDAGYANTDAFIAPYHGVRYHISSFCRCGNASYENKKDKFNHRHAQLRNCVERAFGVLKMRFQTLREGNMYPFSTQKKIVFACLVIHNFVRREYGYDDFFNQALDEHSCADDAGDDEVPIAMNLDATAVAAGRAVREAIADELWAVGNV</sequence>
<evidence type="ECO:0000313" key="11">
    <source>
        <dbReference type="EMBL" id="MQL98620.1"/>
    </source>
</evidence>
<dbReference type="InterPro" id="IPR045249">
    <property type="entry name" value="HARBI1-like"/>
</dbReference>
<evidence type="ECO:0000256" key="3">
    <source>
        <dbReference type="ARBA" id="ARBA00006958"/>
    </source>
</evidence>
<dbReference type="Proteomes" id="UP000652761">
    <property type="component" value="Unassembled WGS sequence"/>
</dbReference>
<keyword evidence="12" id="KW-1185">Reference proteome</keyword>
<organism evidence="11 12">
    <name type="scientific">Colocasia esculenta</name>
    <name type="common">Wild taro</name>
    <name type="synonym">Arum esculentum</name>
    <dbReference type="NCBI Taxonomy" id="4460"/>
    <lineage>
        <taxon>Eukaryota</taxon>
        <taxon>Viridiplantae</taxon>
        <taxon>Streptophyta</taxon>
        <taxon>Embryophyta</taxon>
        <taxon>Tracheophyta</taxon>
        <taxon>Spermatophyta</taxon>
        <taxon>Magnoliopsida</taxon>
        <taxon>Liliopsida</taxon>
        <taxon>Araceae</taxon>
        <taxon>Aroideae</taxon>
        <taxon>Colocasieae</taxon>
        <taxon>Colocasia</taxon>
    </lineage>
</organism>
<accession>A0A843VYR8</accession>
<evidence type="ECO:0000256" key="2">
    <source>
        <dbReference type="ARBA" id="ARBA00004123"/>
    </source>
</evidence>
<dbReference type="InterPro" id="IPR058353">
    <property type="entry name" value="DUF8040"/>
</dbReference>
<dbReference type="AlphaFoldDB" id="A0A843VYR8"/>
<comment type="similarity">
    <text evidence="3">Belongs to the HARBI1 family.</text>
</comment>
<evidence type="ECO:0000256" key="8">
    <source>
        <dbReference type="SAM" id="MobiDB-lite"/>
    </source>
</evidence>
<gene>
    <name evidence="11" type="ORF">Taro_031330</name>
</gene>
<dbReference type="PANTHER" id="PTHR22930:SF259">
    <property type="entry name" value="OS08G0106900 PROTEIN"/>
    <property type="match status" value="1"/>
</dbReference>
<dbReference type="PANTHER" id="PTHR22930">
    <property type="match status" value="1"/>
</dbReference>
<dbReference type="EMBL" id="NMUH01002216">
    <property type="protein sequence ID" value="MQL98620.1"/>
    <property type="molecule type" value="Genomic_DNA"/>
</dbReference>
<comment type="caution">
    <text evidence="11">The sequence shown here is derived from an EMBL/GenBank/DDBJ whole genome shotgun (WGS) entry which is preliminary data.</text>
</comment>
<dbReference type="GO" id="GO:0016787">
    <property type="term" value="F:hydrolase activity"/>
    <property type="evidence" value="ECO:0007669"/>
    <property type="project" value="UniProtKB-KW"/>
</dbReference>
<comment type="cofactor">
    <cofactor evidence="1">
        <name>a divalent metal cation</name>
        <dbReference type="ChEBI" id="CHEBI:60240"/>
    </cofactor>
</comment>
<proteinExistence type="inferred from homology"/>
<protein>
    <recommendedName>
        <fullName evidence="13">DDE Tnp4 domain-containing protein</fullName>
    </recommendedName>
</protein>
<dbReference type="GO" id="GO:0004518">
    <property type="term" value="F:nuclease activity"/>
    <property type="evidence" value="ECO:0007669"/>
    <property type="project" value="UniProtKB-KW"/>
</dbReference>
<dbReference type="GO" id="GO:0005634">
    <property type="term" value="C:nucleus"/>
    <property type="evidence" value="ECO:0007669"/>
    <property type="project" value="UniProtKB-SubCell"/>
</dbReference>
<dbReference type="InterPro" id="IPR027806">
    <property type="entry name" value="HARBI1_dom"/>
</dbReference>
<evidence type="ECO:0000256" key="5">
    <source>
        <dbReference type="ARBA" id="ARBA00022723"/>
    </source>
</evidence>
<dbReference type="Pfam" id="PF26138">
    <property type="entry name" value="DUF8040"/>
    <property type="match status" value="1"/>
</dbReference>
<evidence type="ECO:0000256" key="7">
    <source>
        <dbReference type="ARBA" id="ARBA00023242"/>
    </source>
</evidence>
<evidence type="ECO:0000256" key="4">
    <source>
        <dbReference type="ARBA" id="ARBA00022722"/>
    </source>
</evidence>
<evidence type="ECO:0000256" key="1">
    <source>
        <dbReference type="ARBA" id="ARBA00001968"/>
    </source>
</evidence>
<keyword evidence="7" id="KW-0539">Nucleus</keyword>
<evidence type="ECO:0000259" key="10">
    <source>
        <dbReference type="Pfam" id="PF26138"/>
    </source>
</evidence>
<comment type="subcellular location">
    <subcellularLocation>
        <location evidence="2">Nucleus</location>
    </subcellularLocation>
</comment>
<reference evidence="11" key="1">
    <citation type="submission" date="2017-07" db="EMBL/GenBank/DDBJ databases">
        <title>Taro Niue Genome Assembly and Annotation.</title>
        <authorList>
            <person name="Atibalentja N."/>
            <person name="Keating K."/>
            <person name="Fields C.J."/>
        </authorList>
    </citation>
    <scope>NUCLEOTIDE SEQUENCE</scope>
    <source>
        <strain evidence="11">Niue_2</strain>
        <tissue evidence="11">Leaf</tissue>
    </source>
</reference>
<feature type="domain" description="DDE Tnp4" evidence="9">
    <location>
        <begin position="225"/>
        <end position="386"/>
    </location>
</feature>
<evidence type="ECO:0000259" key="9">
    <source>
        <dbReference type="Pfam" id="PF13359"/>
    </source>
</evidence>
<keyword evidence="5" id="KW-0479">Metal-binding</keyword>
<dbReference type="Pfam" id="PF13359">
    <property type="entry name" value="DDE_Tnp_4"/>
    <property type="match status" value="1"/>
</dbReference>
<evidence type="ECO:0000256" key="6">
    <source>
        <dbReference type="ARBA" id="ARBA00022801"/>
    </source>
</evidence>
<evidence type="ECO:0008006" key="13">
    <source>
        <dbReference type="Google" id="ProtNLM"/>
    </source>
</evidence>
<feature type="compositionally biased region" description="Low complexity" evidence="8">
    <location>
        <begin position="17"/>
        <end position="29"/>
    </location>
</feature>
<dbReference type="GO" id="GO:0046872">
    <property type="term" value="F:metal ion binding"/>
    <property type="evidence" value="ECO:0007669"/>
    <property type="project" value="UniProtKB-KW"/>
</dbReference>
<feature type="domain" description="DUF8040" evidence="10">
    <location>
        <begin position="93"/>
        <end position="187"/>
    </location>
</feature>
<evidence type="ECO:0000313" key="12">
    <source>
        <dbReference type="Proteomes" id="UP000652761"/>
    </source>
</evidence>
<keyword evidence="6" id="KW-0378">Hydrolase</keyword>
<feature type="region of interest" description="Disordered" evidence="8">
    <location>
        <begin position="1"/>
        <end position="29"/>
    </location>
</feature>
<keyword evidence="4" id="KW-0540">Nuclease</keyword>
<dbReference type="OrthoDB" id="630366at2759"/>